<evidence type="ECO:0008006" key="3">
    <source>
        <dbReference type="Google" id="ProtNLM"/>
    </source>
</evidence>
<organism evidence="1 2">
    <name type="scientific">Comamonas suwonensis</name>
    <dbReference type="NCBI Taxonomy" id="2606214"/>
    <lineage>
        <taxon>Bacteria</taxon>
        <taxon>Pseudomonadati</taxon>
        <taxon>Pseudomonadota</taxon>
        <taxon>Betaproteobacteria</taxon>
        <taxon>Burkholderiales</taxon>
        <taxon>Comamonadaceae</taxon>
        <taxon>Comamonas</taxon>
    </lineage>
</organism>
<gene>
    <name evidence="1" type="ORF">HF327_012725</name>
</gene>
<evidence type="ECO:0000313" key="1">
    <source>
        <dbReference type="EMBL" id="MBI1625360.1"/>
    </source>
</evidence>
<accession>A0A843B8J0</accession>
<sequence length="152" mass="16620">MSNAADKCPNGVPFELGRILIDALRADSGLAGVSVLDNPERASALADGERLVFLEEQRDVPLDDPGQVQQRIYHFSVGVIARTESARLQAHGDYRLVKRILRNDCMKLITAAGVRLDGKGLLEGEVRYRLENIDVGGSLVLGAFSIEYRDPS</sequence>
<dbReference type="AlphaFoldDB" id="A0A843B8J0"/>
<protein>
    <recommendedName>
        <fullName evidence="3">DUF3168 domain-containing protein</fullName>
    </recommendedName>
</protein>
<comment type="caution">
    <text evidence="1">The sequence shown here is derived from an EMBL/GenBank/DDBJ whole genome shotgun (WGS) entry which is preliminary data.</text>
</comment>
<dbReference type="Proteomes" id="UP000530032">
    <property type="component" value="Unassembled WGS sequence"/>
</dbReference>
<proteinExistence type="predicted"/>
<name>A0A843B8J0_9BURK</name>
<dbReference type="RefSeq" id="WP_198460522.1">
    <property type="nucleotide sequence ID" value="NZ_JABBCQ020000010.1"/>
</dbReference>
<evidence type="ECO:0000313" key="2">
    <source>
        <dbReference type="Proteomes" id="UP000530032"/>
    </source>
</evidence>
<reference evidence="1" key="1">
    <citation type="submission" date="2020-12" db="EMBL/GenBank/DDBJ databases">
        <title>Comamonas sp. nov., isolated from stream water.</title>
        <authorList>
            <person name="Park K.-H."/>
        </authorList>
    </citation>
    <scope>NUCLEOTIDE SEQUENCE</scope>
    <source>
        <strain evidence="1">EJ-4</strain>
    </source>
</reference>
<dbReference type="EMBL" id="JABBCQ020000010">
    <property type="protein sequence ID" value="MBI1625360.1"/>
    <property type="molecule type" value="Genomic_DNA"/>
</dbReference>
<keyword evidence="2" id="KW-1185">Reference proteome</keyword>